<comment type="caution">
    <text evidence="1">The sequence shown here is derived from an EMBL/GenBank/DDBJ whole genome shotgun (WGS) entry which is preliminary data.</text>
</comment>
<dbReference type="EMBL" id="LKAM01000006">
    <property type="protein sequence ID" value="KUM48175.1"/>
    <property type="molecule type" value="Genomic_DNA"/>
</dbReference>
<keyword evidence="1" id="KW-0496">Mitochondrion</keyword>
<reference evidence="1" key="1">
    <citation type="journal article" date="2015" name="Genome Biol. Evol.">
        <title>Organellar Genomes of White Spruce (Picea glauca): Assembly and Annotation.</title>
        <authorList>
            <person name="Jackman S.D."/>
            <person name="Warren R.L."/>
            <person name="Gibb E.A."/>
            <person name="Vandervalk B.P."/>
            <person name="Mohamadi H."/>
            <person name="Chu J."/>
            <person name="Raymond A."/>
            <person name="Pleasance S."/>
            <person name="Coope R."/>
            <person name="Wildung M.R."/>
            <person name="Ritland C.E."/>
            <person name="Bousquet J."/>
            <person name="Jones S.J."/>
            <person name="Bohlmann J."/>
            <person name="Birol I."/>
        </authorList>
    </citation>
    <scope>NUCLEOTIDE SEQUENCE [LARGE SCALE GENOMIC DNA]</scope>
    <source>
        <tissue evidence="1">Flushing bud</tissue>
    </source>
</reference>
<geneLocation type="mitochondrion" evidence="1"/>
<protein>
    <submittedName>
        <fullName evidence="1">Uncharacterized protein</fullName>
    </submittedName>
</protein>
<gene>
    <name evidence="1" type="ORF">ABT39_MTgene5172</name>
</gene>
<sequence>MKKWMGNHRTYFPYHSGRTPTAISALAPTIYGTLLVDFSDKNSTNNGVQVLVIESITALLDSSDSDYQVKQCDRSVYRPLDHRTTFSDVQLALGIHRSTCFILWG</sequence>
<proteinExistence type="predicted"/>
<evidence type="ECO:0000313" key="1">
    <source>
        <dbReference type="EMBL" id="KUM48175.1"/>
    </source>
</evidence>
<name>A0A101LZF9_PICGL</name>
<accession>A0A101LZF9</accession>
<dbReference type="AlphaFoldDB" id="A0A101LZF9"/>
<organism evidence="1">
    <name type="scientific">Picea glauca</name>
    <name type="common">White spruce</name>
    <name type="synonym">Pinus glauca</name>
    <dbReference type="NCBI Taxonomy" id="3330"/>
    <lineage>
        <taxon>Eukaryota</taxon>
        <taxon>Viridiplantae</taxon>
        <taxon>Streptophyta</taxon>
        <taxon>Embryophyta</taxon>
        <taxon>Tracheophyta</taxon>
        <taxon>Spermatophyta</taxon>
        <taxon>Pinopsida</taxon>
        <taxon>Pinidae</taxon>
        <taxon>Conifers I</taxon>
        <taxon>Pinales</taxon>
        <taxon>Pinaceae</taxon>
        <taxon>Picea</taxon>
    </lineage>
</organism>